<proteinExistence type="predicted"/>
<dbReference type="Proteomes" id="UP001175226">
    <property type="component" value="Unassembled WGS sequence"/>
</dbReference>
<evidence type="ECO:0000313" key="1">
    <source>
        <dbReference type="EMBL" id="KAK0429887.1"/>
    </source>
</evidence>
<evidence type="ECO:0000313" key="2">
    <source>
        <dbReference type="Proteomes" id="UP001175226"/>
    </source>
</evidence>
<accession>A0AA39MD57</accession>
<gene>
    <name evidence="1" type="ORF">EV421DRAFT_1940575</name>
</gene>
<dbReference type="EMBL" id="JAUEPT010000193">
    <property type="protein sequence ID" value="KAK0429887.1"/>
    <property type="molecule type" value="Genomic_DNA"/>
</dbReference>
<keyword evidence="2" id="KW-1185">Reference proteome</keyword>
<name>A0AA39MD57_9AGAR</name>
<protein>
    <submittedName>
        <fullName evidence="1">Uncharacterized protein</fullName>
    </submittedName>
</protein>
<dbReference type="AlphaFoldDB" id="A0AA39MD57"/>
<comment type="caution">
    <text evidence="1">The sequence shown here is derived from an EMBL/GenBank/DDBJ whole genome shotgun (WGS) entry which is preliminary data.</text>
</comment>
<organism evidence="1 2">
    <name type="scientific">Armillaria borealis</name>
    <dbReference type="NCBI Taxonomy" id="47425"/>
    <lineage>
        <taxon>Eukaryota</taxon>
        <taxon>Fungi</taxon>
        <taxon>Dikarya</taxon>
        <taxon>Basidiomycota</taxon>
        <taxon>Agaricomycotina</taxon>
        <taxon>Agaricomycetes</taxon>
        <taxon>Agaricomycetidae</taxon>
        <taxon>Agaricales</taxon>
        <taxon>Marasmiineae</taxon>
        <taxon>Physalacriaceae</taxon>
        <taxon>Armillaria</taxon>
    </lineage>
</organism>
<sequence>MPDCEIYQYDCAFFIAQLVLISSDIVSSDKMVTVPIRFNMEPFKLLHTDIVLAVQKLPVNETGSVVLKVPYGVRLEGSHASAPWIFKIKLMEVAVRNPEALKCFIVVNYLQENSVLTAIMASSVIVWMEPLLNHPFNIYSLRQL</sequence>
<reference evidence="1" key="1">
    <citation type="submission" date="2023-06" db="EMBL/GenBank/DDBJ databases">
        <authorList>
            <consortium name="Lawrence Berkeley National Laboratory"/>
            <person name="Ahrendt S."/>
            <person name="Sahu N."/>
            <person name="Indic B."/>
            <person name="Wong-Bajracharya J."/>
            <person name="Merenyi Z."/>
            <person name="Ke H.-M."/>
            <person name="Monk M."/>
            <person name="Kocsube S."/>
            <person name="Drula E."/>
            <person name="Lipzen A."/>
            <person name="Balint B."/>
            <person name="Henrissat B."/>
            <person name="Andreopoulos B."/>
            <person name="Martin F.M."/>
            <person name="Harder C.B."/>
            <person name="Rigling D."/>
            <person name="Ford K.L."/>
            <person name="Foster G.D."/>
            <person name="Pangilinan J."/>
            <person name="Papanicolaou A."/>
            <person name="Barry K."/>
            <person name="LaButti K."/>
            <person name="Viragh M."/>
            <person name="Koriabine M."/>
            <person name="Yan M."/>
            <person name="Riley R."/>
            <person name="Champramary S."/>
            <person name="Plett K.L."/>
            <person name="Tsai I.J."/>
            <person name="Slot J."/>
            <person name="Sipos G."/>
            <person name="Plett J."/>
            <person name="Nagy L.G."/>
            <person name="Grigoriev I.V."/>
        </authorList>
    </citation>
    <scope>NUCLEOTIDE SEQUENCE</scope>
    <source>
        <strain evidence="1">FPL87.14</strain>
    </source>
</reference>